<dbReference type="Proteomes" id="UP000319756">
    <property type="component" value="Chromosome"/>
</dbReference>
<dbReference type="Pfam" id="PF06808">
    <property type="entry name" value="DctM"/>
    <property type="match status" value="1"/>
</dbReference>
<proteinExistence type="predicted"/>
<feature type="transmembrane region" description="Helical" evidence="1">
    <location>
        <begin position="115"/>
        <end position="135"/>
    </location>
</feature>
<evidence type="ECO:0000256" key="1">
    <source>
        <dbReference type="SAM" id="Phobius"/>
    </source>
</evidence>
<dbReference type="OrthoDB" id="1864733at2"/>
<feature type="transmembrane region" description="Helical" evidence="1">
    <location>
        <begin position="429"/>
        <end position="449"/>
    </location>
</feature>
<reference evidence="4" key="1">
    <citation type="submission" date="2019-01" db="EMBL/GenBank/DDBJ databases">
        <title>Genomic analysis of Salicibibacter sp. NKC3-5.</title>
        <authorList>
            <person name="Oh Y.J."/>
        </authorList>
    </citation>
    <scope>NUCLEOTIDE SEQUENCE [LARGE SCALE GENOMIC DNA]</scope>
    <source>
        <strain evidence="4">NKC3-5</strain>
    </source>
</reference>
<keyword evidence="1" id="KW-1133">Transmembrane helix</keyword>
<dbReference type="AlphaFoldDB" id="A0A514LLZ6"/>
<protein>
    <submittedName>
        <fullName evidence="3">TRAP transporter large permease subunit</fullName>
    </submittedName>
</protein>
<feature type="transmembrane region" description="Helical" evidence="1">
    <location>
        <begin position="6"/>
        <end position="22"/>
    </location>
</feature>
<evidence type="ECO:0000259" key="2">
    <source>
        <dbReference type="Pfam" id="PF06808"/>
    </source>
</evidence>
<feature type="transmembrane region" description="Helical" evidence="1">
    <location>
        <begin position="147"/>
        <end position="167"/>
    </location>
</feature>
<feature type="transmembrane region" description="Helical" evidence="1">
    <location>
        <begin position="310"/>
        <end position="330"/>
    </location>
</feature>
<dbReference type="KEGG" id="sale:EPH95_18360"/>
<accession>A0A514LLZ6</accession>
<dbReference type="EMBL" id="CP035485">
    <property type="protein sequence ID" value="QDI92892.1"/>
    <property type="molecule type" value="Genomic_DNA"/>
</dbReference>
<feature type="transmembrane region" description="Helical" evidence="1">
    <location>
        <begin position="179"/>
        <end position="196"/>
    </location>
</feature>
<feature type="domain" description="TRAP C4-dicarboxylate transport system permease DctM subunit" evidence="2">
    <location>
        <begin position="26"/>
        <end position="442"/>
    </location>
</feature>
<feature type="transmembrane region" description="Helical" evidence="1">
    <location>
        <begin position="402"/>
        <end position="420"/>
    </location>
</feature>
<keyword evidence="1" id="KW-0472">Membrane</keyword>
<name>A0A514LLZ6_9BACI</name>
<keyword evidence="1" id="KW-0812">Transmembrane</keyword>
<dbReference type="RefSeq" id="WP_142091386.1">
    <property type="nucleotide sequence ID" value="NZ_CP035485.1"/>
</dbReference>
<evidence type="ECO:0000313" key="4">
    <source>
        <dbReference type="Proteomes" id="UP000319756"/>
    </source>
</evidence>
<feature type="transmembrane region" description="Helical" evidence="1">
    <location>
        <begin position="271"/>
        <end position="289"/>
    </location>
</feature>
<gene>
    <name evidence="3" type="ORF">EPH95_18360</name>
</gene>
<evidence type="ECO:0000313" key="3">
    <source>
        <dbReference type="EMBL" id="QDI92892.1"/>
    </source>
</evidence>
<feature type="transmembrane region" description="Helical" evidence="1">
    <location>
        <begin position="29"/>
        <end position="47"/>
    </location>
</feature>
<feature type="transmembrane region" description="Helical" evidence="1">
    <location>
        <begin position="228"/>
        <end position="251"/>
    </location>
</feature>
<dbReference type="InterPro" id="IPR010656">
    <property type="entry name" value="DctM"/>
</dbReference>
<keyword evidence="4" id="KW-1185">Reference proteome</keyword>
<sequence>MLDIVIPMLILFAIVLIPRIPKIGGDVRIALLLAALTAAIMGGLTPIEVGTALIDGVDQLAWVIMLSITGSIYAETQVKLGAMQTTMLSLRSIFGKSSLGLVAAVLIALTFAGSLLGDAIAASAVIGFLVIRSLADLNIKPEQIGMIILVGASLGSLMPPISQGVILSTSLLDMDPTPVIVISIFTVTGGVLFAILDASRFVRGKRLPEHLMPDQSFFTIIKERWKTLVPLIVLAVIVVLDTGLDVNIFTVWEPTGQLVAYLEELPILNGVVFPIVLAIIMGALVSFFYRSVRKEAGTVFKQGLKNIGKTVQIQLAAGFMIGVFSATGVIDRVSELMEGLQATALKLGGTASMLFIGMLTGSQTTAQTITVPFLGPALENLDVDPVNIALGAAHISAGGQNLPPVGLTAFVVAGLIGGILSKKVDPVKVMILAVPASLYLTLVGLIAWFI</sequence>
<organism evidence="3 4">
    <name type="scientific">Salicibibacter halophilus</name>
    <dbReference type="NCBI Taxonomy" id="2502791"/>
    <lineage>
        <taxon>Bacteria</taxon>
        <taxon>Bacillati</taxon>
        <taxon>Bacillota</taxon>
        <taxon>Bacilli</taxon>
        <taxon>Bacillales</taxon>
        <taxon>Bacillaceae</taxon>
        <taxon>Salicibibacter</taxon>
    </lineage>
</organism>